<evidence type="ECO:0000259" key="2">
    <source>
        <dbReference type="Pfam" id="PF11740"/>
    </source>
</evidence>
<evidence type="ECO:0000313" key="4">
    <source>
        <dbReference type="Proteomes" id="UP000547058"/>
    </source>
</evidence>
<sequence length="308" mass="33928">MFMARGLTELDVHQAADDLIAGGDRPTVERIRAHLGTGSPNTVTRHLDSWWASVGARLRQRAREQGRPDVPTEVDALAQRCWAAALEAAADHAQALVVGERADLHAAQAAVASQQDVLAHERTQALERLTQAQHEARTAETSAAALREQLRQLHDERDDLRRQRDGTSTRNELLEEQVAALRAELAQKADQHTAERDELLAHLRATEDRALTEVDRARQALQQLQHSVTAQSLQHQRELSNLSAARQQAEQTTAQALRDRDIQSALASAYASQLERLGDLPEQVRAALTPPAAPARTKAKPVRKARSG</sequence>
<feature type="region of interest" description="Disordered" evidence="1">
    <location>
        <begin position="282"/>
        <end position="308"/>
    </location>
</feature>
<keyword evidence="3" id="KW-0238">DNA-binding</keyword>
<feature type="compositionally biased region" description="Basic residues" evidence="1">
    <location>
        <begin position="297"/>
        <end position="308"/>
    </location>
</feature>
<protein>
    <submittedName>
        <fullName evidence="3">DNA-binding protein</fullName>
    </submittedName>
</protein>
<reference evidence="3 4" key="1">
    <citation type="submission" date="2020-08" db="EMBL/GenBank/DDBJ databases">
        <title>Stenotrophomonas tumulicola JCM 30961.</title>
        <authorList>
            <person name="Deng Y."/>
        </authorList>
    </citation>
    <scope>NUCLEOTIDE SEQUENCE [LARGE SCALE GENOMIC DNA]</scope>
    <source>
        <strain evidence="3 4">JCM 30961</strain>
    </source>
</reference>
<dbReference type="AlphaFoldDB" id="A0A7W3FKT3"/>
<proteinExistence type="predicted"/>
<dbReference type="GO" id="GO:0003677">
    <property type="term" value="F:DNA binding"/>
    <property type="evidence" value="ECO:0007669"/>
    <property type="project" value="UniProtKB-KW"/>
</dbReference>
<dbReference type="Proteomes" id="UP000547058">
    <property type="component" value="Unassembled WGS sequence"/>
</dbReference>
<feature type="compositionally biased region" description="Low complexity" evidence="1">
    <location>
        <begin position="284"/>
        <end position="296"/>
    </location>
</feature>
<keyword evidence="4" id="KW-1185">Reference proteome</keyword>
<dbReference type="Pfam" id="PF11740">
    <property type="entry name" value="KfrA_N"/>
    <property type="match status" value="1"/>
</dbReference>
<comment type="caution">
    <text evidence="3">The sequence shown here is derived from an EMBL/GenBank/DDBJ whole genome shotgun (WGS) entry which is preliminary data.</text>
</comment>
<organism evidence="3 4">
    <name type="scientific">Stenotrophomonas tumulicola</name>
    <dbReference type="NCBI Taxonomy" id="1685415"/>
    <lineage>
        <taxon>Bacteria</taxon>
        <taxon>Pseudomonadati</taxon>
        <taxon>Pseudomonadota</taxon>
        <taxon>Gammaproteobacteria</taxon>
        <taxon>Lysobacterales</taxon>
        <taxon>Lysobacteraceae</taxon>
        <taxon>Stenotrophomonas</taxon>
    </lineage>
</organism>
<feature type="region of interest" description="Disordered" evidence="1">
    <location>
        <begin position="153"/>
        <end position="172"/>
    </location>
</feature>
<dbReference type="EMBL" id="JACGXS010000001">
    <property type="protein sequence ID" value="MBA8681046.1"/>
    <property type="molecule type" value="Genomic_DNA"/>
</dbReference>
<evidence type="ECO:0000256" key="1">
    <source>
        <dbReference type="SAM" id="MobiDB-lite"/>
    </source>
</evidence>
<gene>
    <name evidence="3" type="ORF">H4O11_04425</name>
</gene>
<dbReference type="InterPro" id="IPR021104">
    <property type="entry name" value="KfrA_DNA-bd_N"/>
</dbReference>
<name>A0A7W3FKT3_9GAMM</name>
<evidence type="ECO:0000313" key="3">
    <source>
        <dbReference type="EMBL" id="MBA8681046.1"/>
    </source>
</evidence>
<feature type="domain" description="KfrA N-terminal DNA-binding" evidence="2">
    <location>
        <begin position="9"/>
        <end position="125"/>
    </location>
</feature>
<accession>A0A7W3FKT3</accession>
<dbReference type="RefSeq" id="WP_182338191.1">
    <property type="nucleotide sequence ID" value="NZ_JACGXS010000001.1"/>
</dbReference>
<feature type="compositionally biased region" description="Basic and acidic residues" evidence="1">
    <location>
        <begin position="153"/>
        <end position="167"/>
    </location>
</feature>